<dbReference type="InterPro" id="IPR041635">
    <property type="entry name" value="Type_ISP_LLaBIII_C"/>
</dbReference>
<dbReference type="Gene3D" id="3.40.50.150">
    <property type="entry name" value="Vaccinia Virus protein VP39"/>
    <property type="match status" value="1"/>
</dbReference>
<feature type="domain" description="Type ISP restriction-modification enzyme LLaBIII C-terminal specificity" evidence="5">
    <location>
        <begin position="376"/>
        <end position="724"/>
    </location>
</feature>
<dbReference type="Proteomes" id="UP001208689">
    <property type="component" value="Chromosome"/>
</dbReference>
<dbReference type="PANTHER" id="PTHR33841:SF1">
    <property type="entry name" value="DNA METHYLTRANSFERASE A"/>
    <property type="match status" value="1"/>
</dbReference>
<evidence type="ECO:0000256" key="1">
    <source>
        <dbReference type="ARBA" id="ARBA00011900"/>
    </source>
</evidence>
<protein>
    <recommendedName>
        <fullName evidence="1">site-specific DNA-methyltransferase (adenine-specific)</fullName>
        <ecNumber evidence="1">2.1.1.72</ecNumber>
    </recommendedName>
</protein>
<evidence type="ECO:0000313" key="7">
    <source>
        <dbReference type="Proteomes" id="UP001208689"/>
    </source>
</evidence>
<dbReference type="InterPro" id="IPR029063">
    <property type="entry name" value="SAM-dependent_MTases_sf"/>
</dbReference>
<comment type="catalytic activity">
    <reaction evidence="4">
        <text>a 2'-deoxyadenosine in DNA + S-adenosyl-L-methionine = an N(6)-methyl-2'-deoxyadenosine in DNA + S-adenosyl-L-homocysteine + H(+)</text>
        <dbReference type="Rhea" id="RHEA:15197"/>
        <dbReference type="Rhea" id="RHEA-COMP:12418"/>
        <dbReference type="Rhea" id="RHEA-COMP:12419"/>
        <dbReference type="ChEBI" id="CHEBI:15378"/>
        <dbReference type="ChEBI" id="CHEBI:57856"/>
        <dbReference type="ChEBI" id="CHEBI:59789"/>
        <dbReference type="ChEBI" id="CHEBI:90615"/>
        <dbReference type="ChEBI" id="CHEBI:90616"/>
        <dbReference type="EC" id="2.1.1.72"/>
    </reaction>
</comment>
<dbReference type="EMBL" id="CP104013">
    <property type="protein sequence ID" value="UYP48156.1"/>
    <property type="molecule type" value="Genomic_DNA"/>
</dbReference>
<evidence type="ECO:0000313" key="6">
    <source>
        <dbReference type="EMBL" id="UYP48156.1"/>
    </source>
</evidence>
<keyword evidence="2" id="KW-0489">Methyltransferase</keyword>
<evidence type="ECO:0000256" key="3">
    <source>
        <dbReference type="ARBA" id="ARBA00022679"/>
    </source>
</evidence>
<name>A0ABY6HXR3_9ARCH</name>
<keyword evidence="3" id="KW-0808">Transferase</keyword>
<keyword evidence="7" id="KW-1185">Reference proteome</keyword>
<evidence type="ECO:0000256" key="4">
    <source>
        <dbReference type="ARBA" id="ARBA00047942"/>
    </source>
</evidence>
<accession>A0ABY6HXR3</accession>
<proteinExistence type="predicted"/>
<dbReference type="InterPro" id="IPR050953">
    <property type="entry name" value="N4_N6_ade-DNA_methylase"/>
</dbReference>
<evidence type="ECO:0000259" key="5">
    <source>
        <dbReference type="Pfam" id="PF18135"/>
    </source>
</evidence>
<organism evidence="6 7">
    <name type="scientific">Candidatus Lokiarchaeum ossiferum</name>
    <dbReference type="NCBI Taxonomy" id="2951803"/>
    <lineage>
        <taxon>Archaea</taxon>
        <taxon>Promethearchaeati</taxon>
        <taxon>Promethearchaeota</taxon>
        <taxon>Promethearchaeia</taxon>
        <taxon>Promethearchaeales</taxon>
        <taxon>Promethearchaeaceae</taxon>
        <taxon>Candidatus Lokiarchaeum</taxon>
    </lineage>
</organism>
<sequence>MKENKLVPSELSKNYSGTSAFFTPDWMVTCILQGTEYFLTQFFNKPLGLSDPSLVYLEPSAGELIFPLTLFDHIYEKNSKEKFKEIIRSLIKDRLFCYEINLDIYKSGKQNLKRYIQTKRGLGDLNSSFKHFFLENTVEDNNNTEALNNRDQIPHSSEDCLIIFGNPPYSVSNTTNRPWIKSLVEDYKIHLNRPGRKKIVGLKGIQDDYVKFIRLAQWKLADQNHPGIFAFVVNNYFIDGDIFRGMRSSLLSAFDYLYIINLFGDPKKSKSNFSSNQEKQIKTYDENPFDIQTGICLIFAILQKPDCKGKEKREKCKVFYAEKRGSKTQKKQFLLQKFEKISFTEVDPRIDLEFVPISQKLLKKEVKYNSLPYLPEIFQYNIIGIQSLHDTLITHPDKSRLVDILSNFYNGFFSSKEITDTKNQKWVKFDGVSYHDARDWKITDGLAGFLIKAKKNIIKWQWRGFDQWWVAYDENLMTKGSSSYSLMQYFLPPNSNLAIGVSKVSRKADGTSSVFITDQISESHFIEGGSGIGDYIFPLKVGKNKKKKNDWNLPDSACEYNLSSMILHHLNKLYSVQHIDPEDIFFYICAILNCSRYSTKYQFFLKKDFPHIPFPKKMAEFIQFSKIGRKFAQLYTFNIDSSSVSQFSLSKAQNMQIISPYYDPLQKKIFFQKNSKHPAINSSNNRFWIGNIDESMWNFEIGGIRQLELWLKHRKYVSLTNSGNVSKKFGFTRSISDDELNHFLKICVVIKSILELKQKVDYLYSQIF</sequence>
<dbReference type="EC" id="2.1.1.72" evidence="1"/>
<dbReference type="SUPFAM" id="SSF53335">
    <property type="entry name" value="S-adenosyl-L-methionine-dependent methyltransferases"/>
    <property type="match status" value="1"/>
</dbReference>
<evidence type="ECO:0000256" key="2">
    <source>
        <dbReference type="ARBA" id="ARBA00022603"/>
    </source>
</evidence>
<gene>
    <name evidence="6" type="ORF">NEF87_004441</name>
</gene>
<dbReference type="PANTHER" id="PTHR33841">
    <property type="entry name" value="DNA METHYLTRANSFERASE YEEA-RELATED"/>
    <property type="match status" value="1"/>
</dbReference>
<reference evidence="6" key="1">
    <citation type="submission" date="2022-09" db="EMBL/GenBank/DDBJ databases">
        <title>Actin cytoskeleton and complex cell architecture in an #Asgard archaeon.</title>
        <authorList>
            <person name="Ponce Toledo R.I."/>
            <person name="Schleper C."/>
            <person name="Rodrigues Oliveira T."/>
            <person name="Wollweber F."/>
            <person name="Xu J."/>
            <person name="Rittmann S."/>
            <person name="Klingl A."/>
            <person name="Pilhofer M."/>
        </authorList>
    </citation>
    <scope>NUCLEOTIDE SEQUENCE</scope>
    <source>
        <strain evidence="6">B-35</strain>
    </source>
</reference>
<dbReference type="Pfam" id="PF18135">
    <property type="entry name" value="Type_ISP_C"/>
    <property type="match status" value="1"/>
</dbReference>